<keyword evidence="2" id="KW-1185">Reference proteome</keyword>
<dbReference type="AlphaFoldDB" id="A0A9Y2JJK3"/>
<dbReference type="SUPFAM" id="SSF69118">
    <property type="entry name" value="AhpD-like"/>
    <property type="match status" value="1"/>
</dbReference>
<dbReference type="Gene3D" id="1.20.1290.10">
    <property type="entry name" value="AhpD-like"/>
    <property type="match status" value="1"/>
</dbReference>
<protein>
    <submittedName>
        <fullName evidence="1">Uncharacterized protein</fullName>
    </submittedName>
</protein>
<dbReference type="RefSeq" id="WP_285995139.1">
    <property type="nucleotide sequence ID" value="NZ_CP127295.1"/>
</dbReference>
<name>A0A9Y2JJK3_9PSEU</name>
<dbReference type="Proteomes" id="UP001239397">
    <property type="component" value="Chromosome"/>
</dbReference>
<evidence type="ECO:0000313" key="2">
    <source>
        <dbReference type="Proteomes" id="UP001239397"/>
    </source>
</evidence>
<dbReference type="KEGG" id="amog:QRX60_31915"/>
<evidence type="ECO:0000313" key="1">
    <source>
        <dbReference type="EMBL" id="WIX98655.1"/>
    </source>
</evidence>
<accession>A0A9Y2JJK3</accession>
<sequence length="103" mass="11067">MTSYGIRIRDELRVPTRELRHAIPSVYAGYKELHDAAVRHGASPAEAAEAIGVTFLMNGAPAYAAFVEFHSSYADMTAQPGRALTGHQHLRPEHGADVAGSPV</sequence>
<gene>
    <name evidence="1" type="ORF">QRX60_31915</name>
</gene>
<organism evidence="1 2">
    <name type="scientific">Amycolatopsis mongoliensis</name>
    <dbReference type="NCBI Taxonomy" id="715475"/>
    <lineage>
        <taxon>Bacteria</taxon>
        <taxon>Bacillati</taxon>
        <taxon>Actinomycetota</taxon>
        <taxon>Actinomycetes</taxon>
        <taxon>Pseudonocardiales</taxon>
        <taxon>Pseudonocardiaceae</taxon>
        <taxon>Amycolatopsis</taxon>
    </lineage>
</organism>
<proteinExistence type="predicted"/>
<dbReference type="EMBL" id="CP127295">
    <property type="protein sequence ID" value="WIX98655.1"/>
    <property type="molecule type" value="Genomic_DNA"/>
</dbReference>
<dbReference type="InterPro" id="IPR029032">
    <property type="entry name" value="AhpD-like"/>
</dbReference>
<reference evidence="1 2" key="1">
    <citation type="submission" date="2023-06" db="EMBL/GenBank/DDBJ databases">
        <authorList>
            <person name="Oyuntsetseg B."/>
            <person name="Kim S.B."/>
        </authorList>
    </citation>
    <scope>NUCLEOTIDE SEQUENCE [LARGE SCALE GENOMIC DNA]</scope>
    <source>
        <strain evidence="1 2">4-36</strain>
    </source>
</reference>